<dbReference type="Pfam" id="PF05593">
    <property type="entry name" value="RHS_repeat"/>
    <property type="match status" value="1"/>
</dbReference>
<proteinExistence type="predicted"/>
<dbReference type="Pfam" id="PF25023">
    <property type="entry name" value="TEN_YD-shell"/>
    <property type="match status" value="3"/>
</dbReference>
<feature type="chain" id="PRO_5035326988" evidence="3">
    <location>
        <begin position="20"/>
        <end position="1726"/>
    </location>
</feature>
<dbReference type="EMBL" id="CP071793">
    <property type="protein sequence ID" value="QTD51867.1"/>
    <property type="molecule type" value="Genomic_DNA"/>
</dbReference>
<feature type="domain" description="DUF11" evidence="4">
    <location>
        <begin position="321"/>
        <end position="438"/>
    </location>
</feature>
<dbReference type="KEGG" id="scor:J3U87_05295"/>
<feature type="domain" description="Teneurin-like YD-shell" evidence="6">
    <location>
        <begin position="1331"/>
        <end position="1535"/>
    </location>
</feature>
<gene>
    <name evidence="7" type="ORF">J3U87_05295</name>
</gene>
<dbReference type="NCBIfam" id="TIGR03696">
    <property type="entry name" value="Rhs_assc_core"/>
    <property type="match status" value="1"/>
</dbReference>
<dbReference type="PANTHER" id="PTHR32305">
    <property type="match status" value="1"/>
</dbReference>
<dbReference type="RefSeq" id="WP_237381985.1">
    <property type="nucleotide sequence ID" value="NZ_CP071793.1"/>
</dbReference>
<accession>A0A8A4TR34</accession>
<dbReference type="InterPro" id="IPR045351">
    <property type="entry name" value="DUF6531"/>
</dbReference>
<dbReference type="InterPro" id="IPR031325">
    <property type="entry name" value="RHS_repeat"/>
</dbReference>
<protein>
    <submittedName>
        <fullName evidence="7">DUF11 domain-containing protein</fullName>
    </submittedName>
</protein>
<keyword evidence="1" id="KW-0677">Repeat</keyword>
<dbReference type="Gene3D" id="2.180.10.10">
    <property type="entry name" value="RHS repeat-associated core"/>
    <property type="match status" value="5"/>
</dbReference>
<feature type="domain" description="Teneurin-like YD-shell" evidence="6">
    <location>
        <begin position="885"/>
        <end position="1061"/>
    </location>
</feature>
<name>A0A8A4TR34_SULCO</name>
<evidence type="ECO:0000256" key="2">
    <source>
        <dbReference type="SAM" id="MobiDB-lite"/>
    </source>
</evidence>
<reference evidence="7" key="1">
    <citation type="submission" date="2021-03" db="EMBL/GenBank/DDBJ databases">
        <title>Acanthopleuribacteraceae sp. M133.</title>
        <authorList>
            <person name="Wang G."/>
        </authorList>
    </citation>
    <scope>NUCLEOTIDE SEQUENCE</scope>
    <source>
        <strain evidence="7">M133</strain>
    </source>
</reference>
<feature type="signal peptide" evidence="3">
    <location>
        <begin position="1"/>
        <end position="19"/>
    </location>
</feature>
<dbReference type="Gene3D" id="3.90.930.1">
    <property type="match status" value="1"/>
</dbReference>
<feature type="region of interest" description="Disordered" evidence="2">
    <location>
        <begin position="1581"/>
        <end position="1624"/>
    </location>
</feature>
<feature type="domain" description="DUF6531" evidence="5">
    <location>
        <begin position="462"/>
        <end position="547"/>
    </location>
</feature>
<feature type="compositionally biased region" description="Basic and acidic residues" evidence="2">
    <location>
        <begin position="1598"/>
        <end position="1611"/>
    </location>
</feature>
<evidence type="ECO:0000313" key="7">
    <source>
        <dbReference type="EMBL" id="QTD51867.1"/>
    </source>
</evidence>
<dbReference type="Pfam" id="PF20148">
    <property type="entry name" value="DUF6531"/>
    <property type="match status" value="1"/>
</dbReference>
<dbReference type="InterPro" id="IPR056823">
    <property type="entry name" value="TEN-like_YD-shell"/>
</dbReference>
<evidence type="ECO:0000256" key="3">
    <source>
        <dbReference type="SAM" id="SignalP"/>
    </source>
</evidence>
<organism evidence="7 8">
    <name type="scientific">Sulfidibacter corallicola</name>
    <dbReference type="NCBI Taxonomy" id="2818388"/>
    <lineage>
        <taxon>Bacteria</taxon>
        <taxon>Pseudomonadati</taxon>
        <taxon>Acidobacteriota</taxon>
        <taxon>Holophagae</taxon>
        <taxon>Acanthopleuribacterales</taxon>
        <taxon>Acanthopleuribacteraceae</taxon>
        <taxon>Sulfidibacter</taxon>
    </lineage>
</organism>
<evidence type="ECO:0000256" key="1">
    <source>
        <dbReference type="ARBA" id="ARBA00022737"/>
    </source>
</evidence>
<feature type="domain" description="Teneurin-like YD-shell" evidence="6">
    <location>
        <begin position="715"/>
        <end position="883"/>
    </location>
</feature>
<evidence type="ECO:0000259" key="4">
    <source>
        <dbReference type="Pfam" id="PF01345"/>
    </source>
</evidence>
<dbReference type="InterPro" id="IPR001434">
    <property type="entry name" value="OmcB-like_DUF11"/>
</dbReference>
<evidence type="ECO:0000259" key="6">
    <source>
        <dbReference type="Pfam" id="PF25023"/>
    </source>
</evidence>
<sequence length="1726" mass="188259">MKSLTTMCLVLMVAMPVGAGTLSWQTLNLPTSEQLNGVWLNRTATAGIAVGNAGTVLFFDGADWTLQDAGTTQDLFDCWGTEDGQFAVGGRDLLLHWDGQDWNPLIESFGGLAFAPVYMPPQGGHVYYGRPGFADFFGFWNLDTHSGLAVPVDALPLAFCGDQERLTMVLRNGDVVRFDGETLSILHDDPGGMNFNGAWIPEGHPEILYAATENQVFEYRAGTWTDLGLQTADTLLAVGGFSRFELTAVGFDAGNNGVVWTFDGTDWHEETIPSVGGLIDVSVRARPTGARGGGSSSERTVHSVGEQGGAVSATGTFAGTDLRITKSVADPVADSGETLIYTLHVSNVGTKSAQNVLTSQTLIPSDGVDTGPPAILNGDCTVVNNGRTITCSIPELGPGMTERIDITVQVTGSGILESTALLIGAGLPDHHDGNDRVTCPVHVAPATETNSSCNRINSREHGDPVNTANGELVLREPGDDRLELSGELDLGGPFPLFFRRTYGSALGRDGFLPMPLGPNWSHNFNWRLLRNGDRVFVVTGGGMLVSFTRAGESPWTLEVPRSLGYQLVEHQEGMDLGEPNTGRVFRFDASGRLVRIFDLHGGSHTIEYADGDQRPALVFDGLGRTLFFAYNDDGFLARVTDGSRSLSFSYTDGLLTEATDVLGNVTVYDYDTNHAVTGLLTARHEPMSNTPWTQTFDAEGRVATQTDAFGNLHGFAYDGTTTTVTDPLGLTTEYVHDAGGNLLSFSDASGATVSFAYDAFDRRTSLTSARGKVRTFSYHADHRLAEVTDASGHRTAFTYQNLDFLGMTFPRVATITYPDDRVERRTYDDDGNLVERVDPAQNTTTYLYGSRGLVTRRTAPDGTQTNYFYNPNGTLNRVTVPSGANTDFAHDTFRRLSTVTRGNESRAFDYDAKNRRIGMTDESGNSVSRTYDANDRLTGFLDSLGNGAGYEYDGMNRLTGVRDAENQLTSFDYDERGLLRGKTARDGTSIVLGHDDAGNLDRYQDEIGEVWTLDWDGDLRLTAVTDPLGQVTEFGYDDRGHLATRRSPSGALFRVEVDGSGGLGNLVDPLGGTFTWQYDDSGFVSEIHAPGGRRAQFHRDSRNHLIGITDPEGHRWDLPVDGEGRRTGWRDPLGNEATIERDNRNLVSRITLPGGMGSIDYTYTASGLPTGIDHSDGTSLFHVYDATGRPFLGTGYEMAYDTRHDLIGSNGLEIGRDVEERIQSVTYAPGKVVTYTYGDRGLLTGVSDWNGGSITFTHDAAGRRTSAVRSNGTTTTWGFDADGRVTSIDDGALASQTLTRNGLGHVTNIVLDVPQPPQGTVLNEQFGFDAAGQVVAYDYDALGRVLSDGTRSYTWDLAGRLTEFTEGSTVSFTYDAFGMVLGRTEAGNTREFVWNYAMGRPVVGVVREGNADVRYFVHDPAGHLLYSIEADGTQRRFHHYDHAGNTLFLTDDGGLVTDSYSYTPFGRVIARSGLTDNPFTFGGEFGVMEQSESGLYSMRRRFYDAGSRRFLSRDPEPNRFLPDDTNPYQYARNNPLFFADPSGLFPEPVGTSGARMNDTALGIPGEPVTIMIEPTPMLPGPLIQPTDRRPSRPPVLFRQDKDPGENREVRSRGPILIDPLTGDPDISGPREDLLLWTKVQARSGEISQQRRRWLMRELQDSHLERAENANRVTIGDDWRSIYESDGSILPPPGLPELAWPTPMQPPLGHPVGILEGSRLQREDRPN</sequence>
<dbReference type="Proteomes" id="UP000663929">
    <property type="component" value="Chromosome"/>
</dbReference>
<dbReference type="Pfam" id="PF01345">
    <property type="entry name" value="DUF11"/>
    <property type="match status" value="1"/>
</dbReference>
<dbReference type="PANTHER" id="PTHR32305:SF15">
    <property type="entry name" value="PROTEIN RHSA-RELATED"/>
    <property type="match status" value="1"/>
</dbReference>
<keyword evidence="3" id="KW-0732">Signal</keyword>
<dbReference type="NCBIfam" id="TIGR01643">
    <property type="entry name" value="YD_repeat_2x"/>
    <property type="match status" value="7"/>
</dbReference>
<dbReference type="SUPFAM" id="SSF63829">
    <property type="entry name" value="Calcium-dependent phosphotriesterase"/>
    <property type="match status" value="1"/>
</dbReference>
<evidence type="ECO:0000259" key="5">
    <source>
        <dbReference type="Pfam" id="PF20148"/>
    </source>
</evidence>
<dbReference type="InterPro" id="IPR006530">
    <property type="entry name" value="YD"/>
</dbReference>
<evidence type="ECO:0000313" key="8">
    <source>
        <dbReference type="Proteomes" id="UP000663929"/>
    </source>
</evidence>
<feature type="region of interest" description="Disordered" evidence="2">
    <location>
        <begin position="1693"/>
        <end position="1726"/>
    </location>
</feature>
<dbReference type="InterPro" id="IPR022385">
    <property type="entry name" value="Rhs_assc_core"/>
</dbReference>
<dbReference type="InterPro" id="IPR050708">
    <property type="entry name" value="T6SS_VgrG/RHS"/>
</dbReference>
<keyword evidence="8" id="KW-1185">Reference proteome</keyword>